<evidence type="ECO:0000313" key="1">
    <source>
        <dbReference type="EMBL" id="KAI3822462.1"/>
    </source>
</evidence>
<protein>
    <submittedName>
        <fullName evidence="1">Uncharacterized protein</fullName>
    </submittedName>
</protein>
<name>A0ACB9JR22_9ASTR</name>
<gene>
    <name evidence="1" type="ORF">L1987_10052</name>
</gene>
<organism evidence="1 2">
    <name type="scientific">Smallanthus sonchifolius</name>
    <dbReference type="NCBI Taxonomy" id="185202"/>
    <lineage>
        <taxon>Eukaryota</taxon>
        <taxon>Viridiplantae</taxon>
        <taxon>Streptophyta</taxon>
        <taxon>Embryophyta</taxon>
        <taxon>Tracheophyta</taxon>
        <taxon>Spermatophyta</taxon>
        <taxon>Magnoliopsida</taxon>
        <taxon>eudicotyledons</taxon>
        <taxon>Gunneridae</taxon>
        <taxon>Pentapetalae</taxon>
        <taxon>asterids</taxon>
        <taxon>campanulids</taxon>
        <taxon>Asterales</taxon>
        <taxon>Asteraceae</taxon>
        <taxon>Asteroideae</taxon>
        <taxon>Heliantheae alliance</taxon>
        <taxon>Millerieae</taxon>
        <taxon>Smallanthus</taxon>
    </lineage>
</organism>
<accession>A0ACB9JR22</accession>
<reference evidence="1 2" key="2">
    <citation type="journal article" date="2022" name="Mol. Ecol. Resour.">
        <title>The genomes of chicory, endive, great burdock and yacon provide insights into Asteraceae paleo-polyploidization history and plant inulin production.</title>
        <authorList>
            <person name="Fan W."/>
            <person name="Wang S."/>
            <person name="Wang H."/>
            <person name="Wang A."/>
            <person name="Jiang F."/>
            <person name="Liu H."/>
            <person name="Zhao H."/>
            <person name="Xu D."/>
            <person name="Zhang Y."/>
        </authorList>
    </citation>
    <scope>NUCLEOTIDE SEQUENCE [LARGE SCALE GENOMIC DNA]</scope>
    <source>
        <strain evidence="2">cv. Yunnan</strain>
        <tissue evidence="1">Leaves</tissue>
    </source>
</reference>
<keyword evidence="2" id="KW-1185">Reference proteome</keyword>
<proteinExistence type="predicted"/>
<evidence type="ECO:0000313" key="2">
    <source>
        <dbReference type="Proteomes" id="UP001056120"/>
    </source>
</evidence>
<reference evidence="2" key="1">
    <citation type="journal article" date="2022" name="Mol. Ecol. Resour.">
        <title>The genomes of chicory, endive, great burdock and yacon provide insights into Asteraceae palaeo-polyploidization history and plant inulin production.</title>
        <authorList>
            <person name="Fan W."/>
            <person name="Wang S."/>
            <person name="Wang H."/>
            <person name="Wang A."/>
            <person name="Jiang F."/>
            <person name="Liu H."/>
            <person name="Zhao H."/>
            <person name="Xu D."/>
            <person name="Zhang Y."/>
        </authorList>
    </citation>
    <scope>NUCLEOTIDE SEQUENCE [LARGE SCALE GENOMIC DNA]</scope>
    <source>
        <strain evidence="2">cv. Yunnan</strain>
    </source>
</reference>
<comment type="caution">
    <text evidence="1">The sequence shown here is derived from an EMBL/GenBank/DDBJ whole genome shotgun (WGS) entry which is preliminary data.</text>
</comment>
<dbReference type="EMBL" id="CM042020">
    <property type="protein sequence ID" value="KAI3822462.1"/>
    <property type="molecule type" value="Genomic_DNA"/>
</dbReference>
<dbReference type="Proteomes" id="UP001056120">
    <property type="component" value="Linkage Group LG03"/>
</dbReference>
<sequence>MRCTDFARRHLSVPHGVTVASWERRTLIRAPSLISATRNSASCHMKAASSPRYPMCHAHAGLATRHPCHGMRHALPGESV</sequence>